<evidence type="ECO:0000259" key="8">
    <source>
        <dbReference type="Pfam" id="PF04349"/>
    </source>
</evidence>
<comment type="similarity">
    <text evidence="3">Belongs to the OpgD/OpgG family.</text>
</comment>
<protein>
    <submittedName>
        <fullName evidence="9">Twin-arginine translocation pathway signal protein</fullName>
    </submittedName>
</protein>
<name>U2EIB8_9GAMM</name>
<dbReference type="AlphaFoldDB" id="U2EIB8"/>
<dbReference type="eggNOG" id="COG3131">
    <property type="taxonomic scope" value="Bacteria"/>
</dbReference>
<feature type="region of interest" description="Disordered" evidence="6">
    <location>
        <begin position="1"/>
        <end position="24"/>
    </location>
</feature>
<evidence type="ECO:0000256" key="5">
    <source>
        <dbReference type="ARBA" id="ARBA00022764"/>
    </source>
</evidence>
<evidence type="ECO:0000256" key="4">
    <source>
        <dbReference type="ARBA" id="ARBA00022729"/>
    </source>
</evidence>
<evidence type="ECO:0000256" key="2">
    <source>
        <dbReference type="ARBA" id="ARBA00005001"/>
    </source>
</evidence>
<keyword evidence="5" id="KW-0574">Periplasm</keyword>
<keyword evidence="10" id="KW-1185">Reference proteome</keyword>
<gene>
    <name evidence="9" type="ORF">SSPSH_003307</name>
</gene>
<dbReference type="SUPFAM" id="SSF81296">
    <property type="entry name" value="E set domains"/>
    <property type="match status" value="1"/>
</dbReference>
<evidence type="ECO:0000256" key="3">
    <source>
        <dbReference type="ARBA" id="ARBA00009284"/>
    </source>
</evidence>
<dbReference type="Pfam" id="PF04349">
    <property type="entry name" value="MdoG"/>
    <property type="match status" value="1"/>
</dbReference>
<dbReference type="GO" id="GO:0030246">
    <property type="term" value="F:carbohydrate binding"/>
    <property type="evidence" value="ECO:0007669"/>
    <property type="project" value="InterPro"/>
</dbReference>
<keyword evidence="4" id="KW-0732">Signal</keyword>
<dbReference type="EMBL" id="AFNV02000027">
    <property type="protein sequence ID" value="ERJ17825.1"/>
    <property type="molecule type" value="Genomic_DNA"/>
</dbReference>
<evidence type="ECO:0000256" key="7">
    <source>
        <dbReference type="SAM" id="Phobius"/>
    </source>
</evidence>
<comment type="pathway">
    <text evidence="2">Glycan metabolism; osmoregulated periplasmic glucan (OPG) biosynthesis.</text>
</comment>
<dbReference type="InterPro" id="IPR014718">
    <property type="entry name" value="GH-type_carb-bd"/>
</dbReference>
<dbReference type="PANTHER" id="PTHR30504:SF3">
    <property type="entry name" value="GLUCANS BIOSYNTHESIS PROTEIN D"/>
    <property type="match status" value="1"/>
</dbReference>
<dbReference type="Gene3D" id="2.60.40.10">
    <property type="entry name" value="Immunoglobulins"/>
    <property type="match status" value="1"/>
</dbReference>
<dbReference type="UniPathway" id="UPA00637"/>
<dbReference type="PIRSF" id="PIRSF006281">
    <property type="entry name" value="MdoG"/>
    <property type="match status" value="1"/>
</dbReference>
<dbReference type="Proteomes" id="UP000006242">
    <property type="component" value="Unassembled WGS sequence"/>
</dbReference>
<dbReference type="PANTHER" id="PTHR30504">
    <property type="entry name" value="GLUCANS BIOSYNTHESIS PROTEIN"/>
    <property type="match status" value="1"/>
</dbReference>
<dbReference type="GO" id="GO:0051274">
    <property type="term" value="P:beta-glucan biosynthetic process"/>
    <property type="evidence" value="ECO:0007669"/>
    <property type="project" value="TreeGrafter"/>
</dbReference>
<keyword evidence="7" id="KW-0472">Membrane</keyword>
<proteinExistence type="inferred from homology"/>
<keyword evidence="7" id="KW-1133">Transmembrane helix</keyword>
<reference evidence="9 10" key="1">
    <citation type="journal article" date="2011" name="J. Bacteriol.">
        <title>Genome sequence of Salinisphaera shabanensis, a gammaproteobacterium from the harsh, variable environment of the brine-seawater interface of the Shaban Deep in the Red Sea.</title>
        <authorList>
            <person name="Antunes A."/>
            <person name="Alam I."/>
            <person name="Bajic V.B."/>
            <person name="Stingl U."/>
        </authorList>
    </citation>
    <scope>NUCLEOTIDE SEQUENCE [LARGE SCALE GENOMIC DNA]</scope>
    <source>
        <strain evidence="9 10">E1L3A</strain>
    </source>
</reference>
<evidence type="ECO:0000313" key="9">
    <source>
        <dbReference type="EMBL" id="ERJ17825.1"/>
    </source>
</evidence>
<reference evidence="9 10" key="2">
    <citation type="journal article" date="2013" name="PLoS ONE">
        <title>INDIGO - INtegrated Data Warehouse of MIcrobial GenOmes with Examples from the Red Sea Extremophiles.</title>
        <authorList>
            <person name="Alam I."/>
            <person name="Antunes A."/>
            <person name="Kamau A.A."/>
            <person name="Ba Alawi W."/>
            <person name="Kalkatawi M."/>
            <person name="Stingl U."/>
            <person name="Bajic V.B."/>
        </authorList>
    </citation>
    <scope>NUCLEOTIDE SEQUENCE [LARGE SCALE GENOMIC DNA]</scope>
    <source>
        <strain evidence="9 10">E1L3A</strain>
    </source>
</reference>
<dbReference type="InterPro" id="IPR014756">
    <property type="entry name" value="Ig_E-set"/>
</dbReference>
<dbReference type="GO" id="GO:0003824">
    <property type="term" value="F:catalytic activity"/>
    <property type="evidence" value="ECO:0007669"/>
    <property type="project" value="InterPro"/>
</dbReference>
<comment type="caution">
    <text evidence="9">The sequence shown here is derived from an EMBL/GenBank/DDBJ whole genome shotgun (WGS) entry which is preliminary data.</text>
</comment>
<evidence type="ECO:0000256" key="1">
    <source>
        <dbReference type="ARBA" id="ARBA00004418"/>
    </source>
</evidence>
<evidence type="ECO:0000256" key="6">
    <source>
        <dbReference type="SAM" id="MobiDB-lite"/>
    </source>
</evidence>
<dbReference type="InterPro" id="IPR013783">
    <property type="entry name" value="Ig-like_fold"/>
</dbReference>
<comment type="subcellular location">
    <subcellularLocation>
        <location evidence="1">Periplasm</location>
    </subcellularLocation>
</comment>
<accession>U2EIB8</accession>
<feature type="domain" description="Glucan biosynthesis periplasmic MdoG C-terminal" evidence="8">
    <location>
        <begin position="67"/>
        <end position="546"/>
    </location>
</feature>
<evidence type="ECO:0000313" key="10">
    <source>
        <dbReference type="Proteomes" id="UP000006242"/>
    </source>
</evidence>
<dbReference type="InterPro" id="IPR007444">
    <property type="entry name" value="Glucan_biosyn_MdoG_C"/>
</dbReference>
<feature type="transmembrane region" description="Helical" evidence="7">
    <location>
        <begin position="35"/>
        <end position="52"/>
    </location>
</feature>
<organism evidence="9 10">
    <name type="scientific">Salinisphaera shabanensis E1L3A</name>
    <dbReference type="NCBI Taxonomy" id="1033802"/>
    <lineage>
        <taxon>Bacteria</taxon>
        <taxon>Pseudomonadati</taxon>
        <taxon>Pseudomonadota</taxon>
        <taxon>Gammaproteobacteria</taxon>
        <taxon>Salinisphaerales</taxon>
        <taxon>Salinisphaeraceae</taxon>
        <taxon>Salinisphaera</taxon>
    </lineage>
</organism>
<sequence length="562" mass="63300">PTERSHLVQDIPGGHRTGPERSDSRMTIDLGRRRLLVSTTALAGVSFLPAWATTGSVPALPRDGEAFDFETLVAHARALSHQPYHAPDERYAELLDEIGYEAFMGIHTRKEVALWADAATPVTVEFFHLDQNARAPIAIHVVESGRSRRIQYNGDLFRYDDPALAKRLPADLGFSGFRMLGRGDPAREWLAFKGASYFRSPGGLDQYGLSARGVAIDTGYGADEAFPNFTQYWLIKPEPDAATITICALLEGQHVTGAYRIKLSRPNDIILDIETRLFQRNDVQRLGIAPLTSMFWFSETNARRGVDWRPEIHDSDGLAMTTGQDQRLWRALVNPPRTQYSAFQDKNPKGFGLLQRDRVFDHYQDPEVGFENRPSLWVEPRGNWGSGHVGLLELPTDEEVYDNINVFWVPAGKTASGNEWQFDYRLHWGADQPDPPQLARVMATRTGRAGAPGTYEDQSVLARKFVIDFAGHALDSLDKDNAPEPQVHASHGKIDNPYVRYVEKTGRWRVFFDWKGELPPNDTPVELQAALRHGARQITETWLYAYYPEALPRQLYADDDSA</sequence>
<feature type="non-terminal residue" evidence="9">
    <location>
        <position position="1"/>
    </location>
</feature>
<keyword evidence="7" id="KW-0812">Transmembrane</keyword>
<dbReference type="InterPro" id="IPR011013">
    <property type="entry name" value="Gal_mutarotase_sf_dom"/>
</dbReference>
<dbReference type="SUPFAM" id="SSF74650">
    <property type="entry name" value="Galactose mutarotase-like"/>
    <property type="match status" value="1"/>
</dbReference>
<dbReference type="Gene3D" id="2.70.98.10">
    <property type="match status" value="1"/>
</dbReference>
<dbReference type="InterPro" id="IPR014438">
    <property type="entry name" value="Glucan_biosyn_MdoG/MdoD"/>
</dbReference>
<dbReference type="GO" id="GO:0030288">
    <property type="term" value="C:outer membrane-bounded periplasmic space"/>
    <property type="evidence" value="ECO:0007669"/>
    <property type="project" value="TreeGrafter"/>
</dbReference>